<evidence type="ECO:0000256" key="1">
    <source>
        <dbReference type="SAM" id="MobiDB-lite"/>
    </source>
</evidence>
<feature type="region of interest" description="Disordered" evidence="1">
    <location>
        <begin position="25"/>
        <end position="50"/>
    </location>
</feature>
<reference evidence="3 4" key="1">
    <citation type="submission" date="2019-01" db="EMBL/GenBank/DDBJ databases">
        <title>A draft genome assembly of the solar-powered sea slug Elysia chlorotica.</title>
        <authorList>
            <person name="Cai H."/>
            <person name="Li Q."/>
            <person name="Fang X."/>
            <person name="Li J."/>
            <person name="Curtis N.E."/>
            <person name="Altenburger A."/>
            <person name="Shibata T."/>
            <person name="Feng M."/>
            <person name="Maeda T."/>
            <person name="Schwartz J.A."/>
            <person name="Shigenobu S."/>
            <person name="Lundholm N."/>
            <person name="Nishiyama T."/>
            <person name="Yang H."/>
            <person name="Hasebe M."/>
            <person name="Li S."/>
            <person name="Pierce S.K."/>
            <person name="Wang J."/>
        </authorList>
    </citation>
    <scope>NUCLEOTIDE SEQUENCE [LARGE SCALE GENOMIC DNA]</scope>
    <source>
        <strain evidence="3">EC2010</strain>
        <tissue evidence="3">Whole organism of an adult</tissue>
    </source>
</reference>
<keyword evidence="2" id="KW-0732">Signal</keyword>
<name>A0A433UDM6_ELYCH</name>
<organism evidence="3 4">
    <name type="scientific">Elysia chlorotica</name>
    <name type="common">Eastern emerald elysia</name>
    <name type="synonym">Sea slug</name>
    <dbReference type="NCBI Taxonomy" id="188477"/>
    <lineage>
        <taxon>Eukaryota</taxon>
        <taxon>Metazoa</taxon>
        <taxon>Spiralia</taxon>
        <taxon>Lophotrochozoa</taxon>
        <taxon>Mollusca</taxon>
        <taxon>Gastropoda</taxon>
        <taxon>Heterobranchia</taxon>
        <taxon>Euthyneura</taxon>
        <taxon>Panpulmonata</taxon>
        <taxon>Sacoglossa</taxon>
        <taxon>Placobranchoidea</taxon>
        <taxon>Plakobranchidae</taxon>
        <taxon>Elysia</taxon>
    </lineage>
</organism>
<dbReference type="EMBL" id="RQTK01000005">
    <property type="protein sequence ID" value="RUS91823.1"/>
    <property type="molecule type" value="Genomic_DNA"/>
</dbReference>
<accession>A0A433UDM6</accession>
<feature type="compositionally biased region" description="Gly residues" evidence="1">
    <location>
        <begin position="25"/>
        <end position="36"/>
    </location>
</feature>
<feature type="chain" id="PRO_5019486632" description="Secreted protein" evidence="2">
    <location>
        <begin position="21"/>
        <end position="251"/>
    </location>
</feature>
<gene>
    <name evidence="3" type="ORF">EGW08_000394</name>
</gene>
<evidence type="ECO:0000313" key="4">
    <source>
        <dbReference type="Proteomes" id="UP000271974"/>
    </source>
</evidence>
<evidence type="ECO:0008006" key="5">
    <source>
        <dbReference type="Google" id="ProtNLM"/>
    </source>
</evidence>
<dbReference type="OrthoDB" id="6159642at2759"/>
<sequence>MARLTITICLGLLCVAVVFGRGTGGHGGSGGRGSQGGSSERGSSEEDVTPITKDEFHALLTKFAEVFKKASDGMGEIESAAKTAKTAEDWAAFAIKFGEVIESDLKHIGPAVEHIGETIERIAASPDDFTPIPYCDESAKLAKGQTPPSDEDKLFALIEDLGCFKEKLLAVTAVDADAVKKTEYTEREALDQIWSIMSEVVQMGTAFGRFAKALEGNAPESEESNNGGGENSDISELVRLLKQLNLGSRRK</sequence>
<evidence type="ECO:0000313" key="3">
    <source>
        <dbReference type="EMBL" id="RUS91823.1"/>
    </source>
</evidence>
<dbReference type="Proteomes" id="UP000271974">
    <property type="component" value="Unassembled WGS sequence"/>
</dbReference>
<evidence type="ECO:0000256" key="2">
    <source>
        <dbReference type="SAM" id="SignalP"/>
    </source>
</evidence>
<dbReference type="AlphaFoldDB" id="A0A433UDM6"/>
<feature type="signal peptide" evidence="2">
    <location>
        <begin position="1"/>
        <end position="20"/>
    </location>
</feature>
<proteinExistence type="predicted"/>
<protein>
    <recommendedName>
        <fullName evidence="5">Secreted protein</fullName>
    </recommendedName>
</protein>
<keyword evidence="4" id="KW-1185">Reference proteome</keyword>
<comment type="caution">
    <text evidence="3">The sequence shown here is derived from an EMBL/GenBank/DDBJ whole genome shotgun (WGS) entry which is preliminary data.</text>
</comment>